<comment type="caution">
    <text evidence="1">The sequence shown here is derived from an EMBL/GenBank/DDBJ whole genome shotgun (WGS) entry which is preliminary data.</text>
</comment>
<dbReference type="InterPro" id="IPR032581">
    <property type="entry name" value="DUF4917"/>
</dbReference>
<dbReference type="EMBL" id="OEJX01000011">
    <property type="protein sequence ID" value="SOR60584.1"/>
    <property type="molecule type" value="Genomic_DNA"/>
</dbReference>
<accession>A0AAQ1NVP4</accession>
<organism evidence="1 2">
    <name type="scientific">Leptospira interrogans serovar Manilae</name>
    <dbReference type="NCBI Taxonomy" id="214675"/>
    <lineage>
        <taxon>Bacteria</taxon>
        <taxon>Pseudomonadati</taxon>
        <taxon>Spirochaetota</taxon>
        <taxon>Spirochaetia</taxon>
        <taxon>Leptospirales</taxon>
        <taxon>Leptospiraceae</taxon>
        <taxon>Leptospira</taxon>
    </lineage>
</organism>
<gene>
    <name evidence="1" type="ORF">LMANV2_190010</name>
</gene>
<dbReference type="RefSeq" id="WP_000161325.1">
    <property type="nucleotide sequence ID" value="NZ_CP011933.1"/>
</dbReference>
<dbReference type="AlphaFoldDB" id="A0AAQ1NVP4"/>
<reference evidence="1 2" key="1">
    <citation type="submission" date="2017-11" db="EMBL/GenBank/DDBJ databases">
        <authorList>
            <person name="Lechat P."/>
        </authorList>
    </citation>
    <scope>NUCLEOTIDE SEQUENCE [LARGE SCALE GENOMIC DNA]</scope>
    <source>
        <strain evidence="1">L495</strain>
    </source>
</reference>
<evidence type="ECO:0000313" key="2">
    <source>
        <dbReference type="Proteomes" id="UP000234460"/>
    </source>
</evidence>
<name>A0AAQ1NVP4_LEPIR</name>
<sequence length="344" mass="40172">MTKIISFESVLKKIPENKKPHLLLGNGFSISWNVNKFSYQSLLDKADFKGFKSNIKEVFQNLDTYDFEHVIKVLRDASKVVKYYNNKNLVDDLIYDANKLKETLAQTIANNHPEYPSEIDRASYEHCKKFLSYFKHIYTLNYDLLLYWTIMQDEITPTFTCDDGFRNPDSGRESYVTWDIGNTNSQNIFYLHGALHLFDSGYELKKFTWVNTGIRLIEQIRDALSKDIFPVVVTEGKWEDKKARIDHSGYLNRGLRSFANLTDPLIIFGHSLTDSDNHILKLMEKGKFKQLFISIYGDHKNKNNQRLINRAEKIRNSRNSKHPLELNFFNAETANVWGLGHYVD</sequence>
<protein>
    <recommendedName>
        <fullName evidence="3">DUF4917 family protein</fullName>
    </recommendedName>
</protein>
<proteinExistence type="predicted"/>
<dbReference type="Pfam" id="PF16263">
    <property type="entry name" value="DUF4917"/>
    <property type="match status" value="1"/>
</dbReference>
<evidence type="ECO:0008006" key="3">
    <source>
        <dbReference type="Google" id="ProtNLM"/>
    </source>
</evidence>
<dbReference type="Proteomes" id="UP000234460">
    <property type="component" value="Chromosome LMANV2"/>
</dbReference>
<evidence type="ECO:0000313" key="1">
    <source>
        <dbReference type="EMBL" id="SOR60584.1"/>
    </source>
</evidence>